<evidence type="ECO:0000256" key="8">
    <source>
        <dbReference type="ARBA" id="ARBA00022741"/>
    </source>
</evidence>
<dbReference type="KEGG" id="mfc:BRM9_0820"/>
<dbReference type="InterPro" id="IPR024956">
    <property type="entry name" value="tRNAHis_GuaTrfase_cat"/>
</dbReference>
<name>A0A089ZH70_METFO</name>
<feature type="domain" description="Thg1 C-terminal" evidence="12">
    <location>
        <begin position="133"/>
        <end position="223"/>
    </location>
</feature>
<dbReference type="STRING" id="2162.BRM9_0820"/>
<evidence type="ECO:0000313" key="16">
    <source>
        <dbReference type="Proteomes" id="UP000062768"/>
    </source>
</evidence>
<sequence>MKKCEIFSSLKVPCTSNIVLRLDGRNFSQLSRKLEFEKPYDIEFVKIITESSCQLFKEFSPRFIYTFSDEVNLLLGEIPFAGRVEKIDSVLASFLSSAFTREIMGQDKFKEKLKGTKPISFDSRLIPLSDQGVVEYFQWRQAESWRNCLNGYSYWKLRETHSQDESMHILHKKKSSQLHELLFQKGINLAEMPSWQRRGVGIYKKEFEVEGINPLTKQKVKSRRKKIFVDWELPRFDENFFTSKSMLK</sequence>
<organism evidence="13 15">
    <name type="scientific">Methanobacterium formicicum</name>
    <dbReference type="NCBI Taxonomy" id="2162"/>
    <lineage>
        <taxon>Archaea</taxon>
        <taxon>Methanobacteriati</taxon>
        <taxon>Methanobacteriota</taxon>
        <taxon>Methanomada group</taxon>
        <taxon>Methanobacteria</taxon>
        <taxon>Methanobacteriales</taxon>
        <taxon>Methanobacteriaceae</taxon>
        <taxon>Methanobacterium</taxon>
    </lineage>
</organism>
<comment type="cofactor">
    <cofactor evidence="1">
        <name>Mg(2+)</name>
        <dbReference type="ChEBI" id="CHEBI:18420"/>
    </cofactor>
</comment>
<feature type="domain" description="tRNAHis guanylyltransferase catalytic" evidence="11">
    <location>
        <begin position="1"/>
        <end position="128"/>
    </location>
</feature>
<dbReference type="GO" id="GO:0000287">
    <property type="term" value="F:magnesium ion binding"/>
    <property type="evidence" value="ECO:0007669"/>
    <property type="project" value="InterPro"/>
</dbReference>
<evidence type="ECO:0000313" key="15">
    <source>
        <dbReference type="Proteomes" id="UP000029661"/>
    </source>
</evidence>
<dbReference type="PANTHER" id="PTHR12729:SF6">
    <property type="entry name" value="TRNA(HIS) GUANYLYLTRANSFERASE-RELATED"/>
    <property type="match status" value="1"/>
</dbReference>
<dbReference type="Proteomes" id="UP000029661">
    <property type="component" value="Chromosome"/>
</dbReference>
<keyword evidence="5" id="KW-0819">tRNA processing</keyword>
<evidence type="ECO:0000259" key="12">
    <source>
        <dbReference type="Pfam" id="PF14413"/>
    </source>
</evidence>
<dbReference type="PANTHER" id="PTHR12729">
    <property type="entry name" value="TRNA(HIS) GUANYLYLTRANSFERASE-RELATED"/>
    <property type="match status" value="1"/>
</dbReference>
<evidence type="ECO:0000256" key="3">
    <source>
        <dbReference type="ARBA" id="ARBA00012511"/>
    </source>
</evidence>
<comment type="similarity">
    <text evidence="2">Belongs to the tRNA(His) guanylyltransferase family.</text>
</comment>
<evidence type="ECO:0000256" key="7">
    <source>
        <dbReference type="ARBA" id="ARBA00022723"/>
    </source>
</evidence>
<evidence type="ECO:0000256" key="5">
    <source>
        <dbReference type="ARBA" id="ARBA00022694"/>
    </source>
</evidence>
<dbReference type="GO" id="GO:0006400">
    <property type="term" value="P:tRNA modification"/>
    <property type="evidence" value="ECO:0007669"/>
    <property type="project" value="InterPro"/>
</dbReference>
<dbReference type="GO" id="GO:0008193">
    <property type="term" value="F:tRNA guanylyltransferase activity"/>
    <property type="evidence" value="ECO:0007669"/>
    <property type="project" value="UniProtKB-EC"/>
</dbReference>
<dbReference type="EMBL" id="CP006933">
    <property type="protein sequence ID" value="AIS31638.1"/>
    <property type="molecule type" value="Genomic_DNA"/>
</dbReference>
<dbReference type="InterPro" id="IPR038469">
    <property type="entry name" value="tRNAHis_GuaTrfase_Thg1_sf"/>
</dbReference>
<gene>
    <name evidence="13" type="primary">thgL</name>
    <name evidence="13" type="ORF">BRM9_0820</name>
    <name evidence="14" type="ORF">MB9_1873</name>
</gene>
<evidence type="ECO:0000256" key="4">
    <source>
        <dbReference type="ARBA" id="ARBA00022679"/>
    </source>
</evidence>
<dbReference type="GeneID" id="26740108"/>
<dbReference type="Gene3D" id="3.30.70.3000">
    <property type="match status" value="1"/>
</dbReference>
<dbReference type="Pfam" id="PF14413">
    <property type="entry name" value="Thg1C"/>
    <property type="match status" value="1"/>
</dbReference>
<keyword evidence="4 13" id="KW-0808">Transferase</keyword>
<dbReference type="AlphaFoldDB" id="A0A089ZH70"/>
<evidence type="ECO:0000259" key="11">
    <source>
        <dbReference type="Pfam" id="PF04446"/>
    </source>
</evidence>
<reference evidence="14" key="2">
    <citation type="submission" date="2014-09" db="EMBL/GenBank/DDBJ databases">
        <authorList>
            <person name="Bishop-Lilly K.A."/>
            <person name="Broomall S.M."/>
            <person name="Chain P.S."/>
            <person name="Chertkov O."/>
            <person name="Coyne S.R."/>
            <person name="Daligault H.E."/>
            <person name="Davenport K.W."/>
            <person name="Erkkila T."/>
            <person name="Frey K.G."/>
            <person name="Gibbons H.S."/>
            <person name="Gu W."/>
            <person name="Jaissle J."/>
            <person name="Johnson S.L."/>
            <person name="Koroleva G.I."/>
            <person name="Ladner J.T."/>
            <person name="Lo C.-C."/>
            <person name="Minogue T.D."/>
            <person name="Munk C."/>
            <person name="Palacios G.F."/>
            <person name="Redden C.L."/>
            <person name="Rosenzweig C.N."/>
            <person name="Scholz M.B."/>
            <person name="Teshima H."/>
            <person name="Xu Y."/>
        </authorList>
    </citation>
    <scope>NUCLEOTIDE SEQUENCE</scope>
    <source>
        <strain evidence="14">Mb9</strain>
    </source>
</reference>
<evidence type="ECO:0000256" key="10">
    <source>
        <dbReference type="ARBA" id="ARBA00023134"/>
    </source>
</evidence>
<dbReference type="EMBL" id="LN734822">
    <property type="protein sequence ID" value="CEL25501.1"/>
    <property type="molecule type" value="Genomic_DNA"/>
</dbReference>
<accession>A0A089ZH70</accession>
<keyword evidence="8" id="KW-0547">Nucleotide-binding</keyword>
<protein>
    <recommendedName>
        <fullName evidence="3">tRNA(His) guanylyltransferase</fullName>
        <ecNumber evidence="3">2.7.7.79</ecNumber>
    </recommendedName>
</protein>
<keyword evidence="7" id="KW-0479">Metal-binding</keyword>
<keyword evidence="10" id="KW-0342">GTP-binding</keyword>
<dbReference type="PATRIC" id="fig|2162.10.peg.1947"/>
<dbReference type="GO" id="GO:0005525">
    <property type="term" value="F:GTP binding"/>
    <property type="evidence" value="ECO:0007669"/>
    <property type="project" value="UniProtKB-KW"/>
</dbReference>
<dbReference type="Proteomes" id="UP000062768">
    <property type="component" value="Chromosome I"/>
</dbReference>
<dbReference type="Pfam" id="PF04446">
    <property type="entry name" value="Thg1"/>
    <property type="match status" value="1"/>
</dbReference>
<dbReference type="InterPro" id="IPR025845">
    <property type="entry name" value="Thg1_C_dom"/>
</dbReference>
<dbReference type="RefSeq" id="WP_048084909.1">
    <property type="nucleotide sequence ID" value="NZ_CP006933.1"/>
</dbReference>
<keyword evidence="16" id="KW-1185">Reference proteome</keyword>
<proteinExistence type="inferred from homology"/>
<evidence type="ECO:0000256" key="1">
    <source>
        <dbReference type="ARBA" id="ARBA00001946"/>
    </source>
</evidence>
<evidence type="ECO:0000313" key="13">
    <source>
        <dbReference type="EMBL" id="AIS31638.1"/>
    </source>
</evidence>
<evidence type="ECO:0000256" key="6">
    <source>
        <dbReference type="ARBA" id="ARBA00022695"/>
    </source>
</evidence>
<evidence type="ECO:0000256" key="2">
    <source>
        <dbReference type="ARBA" id="ARBA00010113"/>
    </source>
</evidence>
<reference evidence="13" key="1">
    <citation type="submission" date="2013-12" db="EMBL/GenBank/DDBJ databases">
        <title>The complete genome sequence of Methanobacterium sp. BRM9.</title>
        <authorList>
            <consortium name="Pastoral Greenhouse Gas Research Consortium"/>
            <person name="Kelly W.J."/>
            <person name="Leahy S.C."/>
            <person name="Perry R."/>
            <person name="Li D."/>
            <person name="Altermann E."/>
            <person name="Lambie S.C."/>
            <person name="Attwood G.T."/>
        </authorList>
    </citation>
    <scope>NUCLEOTIDE SEQUENCE [LARGE SCALE GENOMIC DNA]</scope>
    <source>
        <strain evidence="13">BRM9</strain>
    </source>
</reference>
<evidence type="ECO:0000256" key="9">
    <source>
        <dbReference type="ARBA" id="ARBA00022842"/>
    </source>
</evidence>
<evidence type="ECO:0000313" key="14">
    <source>
        <dbReference type="EMBL" id="CEL25501.1"/>
    </source>
</evidence>
<dbReference type="OrthoDB" id="24661at2157"/>
<dbReference type="EC" id="2.7.7.79" evidence="3"/>
<keyword evidence="9" id="KW-0460">Magnesium</keyword>
<dbReference type="InterPro" id="IPR007537">
    <property type="entry name" value="tRNAHis_GuaTrfase_Thg1"/>
</dbReference>
<keyword evidence="6 13" id="KW-0548">Nucleotidyltransferase</keyword>